<dbReference type="EMBL" id="GEEE01009855">
    <property type="protein sequence ID" value="JAP53370.1"/>
    <property type="molecule type" value="Transcribed_RNA"/>
</dbReference>
<gene>
    <name evidence="3" type="primary">YDJ1</name>
    <name evidence="3" type="ORF">TR107124</name>
</gene>
<protein>
    <submittedName>
        <fullName evidence="3">Uncharacterized protein ZK1073.1</fullName>
    </submittedName>
</protein>
<sequence length="360" mass="40203">MSAPKLQRIVLETKACGPIAVYLHGGRTGKDVAAITVHDLGCNHHEFYEFVTHEHMMQVTQRCFWVHVEVPGQGENDPELPANFQFPRMQQIAEGLSEICDSLELKHVVLLGDGAGANILARLAMLRQDITLGAILIHCTGTTAGFMESLRDKINGWKLNTIGMNPSVESYLLLHRFGLQDETINAATTEVELKQAIKKFRQSLRETMNPKNLNKFIQAFMERTNITESIGNLKCPVLFLTGSLASFNHTVYTLYNALQNSIKDEPARRAEVEIVEIEEVANVMRERPEKVAECVQNFLQGLGVASGAVNRRLSSTGSIPRPRNRSASMDEYDQPQGFKNLLYDNKRKYTTGGTIEEADA</sequence>
<feature type="region of interest" description="Disordered" evidence="2">
    <location>
        <begin position="313"/>
        <end position="335"/>
    </location>
</feature>
<dbReference type="PANTHER" id="PTHR11034">
    <property type="entry name" value="N-MYC DOWNSTREAM REGULATED"/>
    <property type="match status" value="1"/>
</dbReference>
<organism evidence="3">
    <name type="scientific">Schistocephalus solidus</name>
    <name type="common">Tapeworm</name>
    <dbReference type="NCBI Taxonomy" id="70667"/>
    <lineage>
        <taxon>Eukaryota</taxon>
        <taxon>Metazoa</taxon>
        <taxon>Spiralia</taxon>
        <taxon>Lophotrochozoa</taxon>
        <taxon>Platyhelminthes</taxon>
        <taxon>Cestoda</taxon>
        <taxon>Eucestoda</taxon>
        <taxon>Diphyllobothriidea</taxon>
        <taxon>Diphyllobothriidae</taxon>
        <taxon>Schistocephalus</taxon>
    </lineage>
</organism>
<accession>A0A0X3PQ95</accession>
<name>A0A0X3PQ95_SCHSO</name>
<dbReference type="Gene3D" id="3.40.50.1820">
    <property type="entry name" value="alpha/beta hydrolase"/>
    <property type="match status" value="1"/>
</dbReference>
<dbReference type="InterPro" id="IPR004142">
    <property type="entry name" value="NDRG"/>
</dbReference>
<dbReference type="Pfam" id="PF03096">
    <property type="entry name" value="Ndr"/>
    <property type="match status" value="1"/>
</dbReference>
<evidence type="ECO:0000256" key="2">
    <source>
        <dbReference type="SAM" id="MobiDB-lite"/>
    </source>
</evidence>
<dbReference type="SUPFAM" id="SSF53474">
    <property type="entry name" value="alpha/beta-Hydrolases"/>
    <property type="match status" value="1"/>
</dbReference>
<dbReference type="InterPro" id="IPR029058">
    <property type="entry name" value="AB_hydrolase_fold"/>
</dbReference>
<dbReference type="AlphaFoldDB" id="A0A0X3PQ95"/>
<evidence type="ECO:0000256" key="1">
    <source>
        <dbReference type="ARBA" id="ARBA00005598"/>
    </source>
</evidence>
<comment type="similarity">
    <text evidence="1">Belongs to the NDRG family.</text>
</comment>
<evidence type="ECO:0000313" key="3">
    <source>
        <dbReference type="EMBL" id="JAP53370.1"/>
    </source>
</evidence>
<proteinExistence type="inferred from homology"/>
<reference evidence="3" key="1">
    <citation type="submission" date="2016-01" db="EMBL/GenBank/DDBJ databases">
        <title>Reference transcriptome for the parasite Schistocephalus solidus: insights into the molecular evolution of parasitism.</title>
        <authorList>
            <person name="Hebert F.O."/>
            <person name="Grambauer S."/>
            <person name="Barber I."/>
            <person name="Landry C.R."/>
            <person name="Aubin-Horth N."/>
        </authorList>
    </citation>
    <scope>NUCLEOTIDE SEQUENCE</scope>
</reference>